<dbReference type="PANTHER" id="PTHR43531">
    <property type="entry name" value="PROTEIN ICFG"/>
    <property type="match status" value="1"/>
</dbReference>
<feature type="transmembrane region" description="Helical" evidence="4">
    <location>
        <begin position="194"/>
        <end position="215"/>
    </location>
</feature>
<keyword evidence="1" id="KW-0488">Methylation</keyword>
<keyword evidence="3" id="KW-0807">Transducer</keyword>
<dbReference type="Proteomes" id="UP001386437">
    <property type="component" value="Unassembled WGS sequence"/>
</dbReference>
<feature type="transmembrane region" description="Helical" evidence="4">
    <location>
        <begin position="12"/>
        <end position="32"/>
    </location>
</feature>
<keyword evidence="4" id="KW-0472">Membrane</keyword>
<dbReference type="RefSeq" id="WP_336600367.1">
    <property type="nucleotide sequence ID" value="NZ_JACFYJ010000050.1"/>
</dbReference>
<dbReference type="Pfam" id="PF00015">
    <property type="entry name" value="MCPsignal"/>
    <property type="match status" value="1"/>
</dbReference>
<evidence type="ECO:0000256" key="1">
    <source>
        <dbReference type="ARBA" id="ARBA00022481"/>
    </source>
</evidence>
<comment type="similarity">
    <text evidence="2">Belongs to the methyl-accepting chemotaxis (MCP) protein family.</text>
</comment>
<evidence type="ECO:0000313" key="6">
    <source>
        <dbReference type="EMBL" id="MEI6000437.1"/>
    </source>
</evidence>
<keyword evidence="4" id="KW-0812">Transmembrane</keyword>
<evidence type="ECO:0000256" key="2">
    <source>
        <dbReference type="ARBA" id="ARBA00029447"/>
    </source>
</evidence>
<keyword evidence="4" id="KW-1133">Transmembrane helix</keyword>
<dbReference type="InterPro" id="IPR051310">
    <property type="entry name" value="MCP_chemotaxis"/>
</dbReference>
<dbReference type="CDD" id="cd19411">
    <property type="entry name" value="MCP2201-like_sensor"/>
    <property type="match status" value="1"/>
</dbReference>
<evidence type="ECO:0000259" key="5">
    <source>
        <dbReference type="PROSITE" id="PS50111"/>
    </source>
</evidence>
<accession>A0ABU8IXQ3</accession>
<proteinExistence type="inferred from homology"/>
<dbReference type="Pfam" id="PF12729">
    <property type="entry name" value="4HB_MCP_1"/>
    <property type="match status" value="1"/>
</dbReference>
<sequence>MKFPTQNVRATITTGFGVVMVALVTLAGFSIIQVQSIRERLDDIIDLNGVKERYAINFRGSVHDRSIALRDVTLVGKEELPAVIQNIRKLQRYYEQSSEPIERIFLEGSNVDDDEKGIYAGIKSAQARALPLIEQVINLQSDGRQDEARRVLLDSARPALVAWLAAVNTMIDYEESLSETEGVEARQISVKFRILMASLAATASVLSLGVAWYVARKISRTLGADPRAMIAFAGAIRDGDLSRPSPARSDDSTSVMATVATMRDSLTSIVDQVRKAADGVVRASREIADGTNDLGARTSRQAAALEQATNALSEFDSSVSANAANSGQADELANKASLTAGNGGDAVGRVVETMRGIDASSQRIGEIVSAIDSIAFQTNILALNAAVEAAKAGGHGKGFAVVAGEVRILAQKSAQAAKEIKLLVKESNSRVSDGGRMVQIAGETIEEVIVASRNVTSIMSEINDACRLQTQQIGEVRSMIEHLEGTTQQNVALVEQSGTATEMLIAQAENLLETVSIFKTSAGTAT</sequence>
<evidence type="ECO:0000256" key="4">
    <source>
        <dbReference type="SAM" id="Phobius"/>
    </source>
</evidence>
<name>A0ABU8IXQ3_9BURK</name>
<reference evidence="6 7" key="1">
    <citation type="journal article" date="2022" name="Arch. Microbiol.">
        <title>Paraburkholderia bengalensis sp. nov. isolated from roots of Oryza sativa, IR64.</title>
        <authorList>
            <person name="Nag P."/>
            <person name="Mondal N."/>
            <person name="Sarkar J."/>
            <person name="Das S."/>
        </authorList>
    </citation>
    <scope>NUCLEOTIDE SEQUENCE [LARGE SCALE GENOMIC DNA]</scope>
    <source>
        <strain evidence="6 7">IR64_4_BI</strain>
    </source>
</reference>
<dbReference type="EMBL" id="JACFYJ010000050">
    <property type="protein sequence ID" value="MEI6000437.1"/>
    <property type="molecule type" value="Genomic_DNA"/>
</dbReference>
<keyword evidence="7" id="KW-1185">Reference proteome</keyword>
<dbReference type="Gene3D" id="1.10.287.950">
    <property type="entry name" value="Methyl-accepting chemotaxis protein"/>
    <property type="match status" value="1"/>
</dbReference>
<dbReference type="PRINTS" id="PR00260">
    <property type="entry name" value="CHEMTRNSDUCR"/>
</dbReference>
<dbReference type="PROSITE" id="PS50111">
    <property type="entry name" value="CHEMOTAXIS_TRANSDUC_2"/>
    <property type="match status" value="1"/>
</dbReference>
<dbReference type="InterPro" id="IPR024478">
    <property type="entry name" value="HlyB_4HB_MCP"/>
</dbReference>
<dbReference type="InterPro" id="IPR004090">
    <property type="entry name" value="Chemotax_Me-accpt_rcpt"/>
</dbReference>
<dbReference type="SUPFAM" id="SSF58104">
    <property type="entry name" value="Methyl-accepting chemotaxis protein (MCP) signaling domain"/>
    <property type="match status" value="1"/>
</dbReference>
<dbReference type="PANTHER" id="PTHR43531:SF14">
    <property type="entry name" value="METHYL-ACCEPTING CHEMOTAXIS PROTEIN I-RELATED"/>
    <property type="match status" value="1"/>
</dbReference>
<feature type="domain" description="Methyl-accepting transducer" evidence="5">
    <location>
        <begin position="276"/>
        <end position="505"/>
    </location>
</feature>
<protein>
    <submittedName>
        <fullName evidence="6">MCP four helix bundle domain-containing protein</fullName>
    </submittedName>
</protein>
<evidence type="ECO:0000256" key="3">
    <source>
        <dbReference type="PROSITE-ProRule" id="PRU00284"/>
    </source>
</evidence>
<evidence type="ECO:0000313" key="7">
    <source>
        <dbReference type="Proteomes" id="UP001386437"/>
    </source>
</evidence>
<dbReference type="SMART" id="SM00283">
    <property type="entry name" value="MA"/>
    <property type="match status" value="1"/>
</dbReference>
<comment type="caution">
    <text evidence="6">The sequence shown here is derived from an EMBL/GenBank/DDBJ whole genome shotgun (WGS) entry which is preliminary data.</text>
</comment>
<dbReference type="InterPro" id="IPR004089">
    <property type="entry name" value="MCPsignal_dom"/>
</dbReference>
<organism evidence="6 7">
    <name type="scientific">Paraburkholderia bengalensis</name>
    <dbReference type="NCBI Taxonomy" id="2747562"/>
    <lineage>
        <taxon>Bacteria</taxon>
        <taxon>Pseudomonadati</taxon>
        <taxon>Pseudomonadota</taxon>
        <taxon>Betaproteobacteria</taxon>
        <taxon>Burkholderiales</taxon>
        <taxon>Burkholderiaceae</taxon>
        <taxon>Paraburkholderia</taxon>
    </lineage>
</organism>
<gene>
    <name evidence="6" type="ORF">H3V53_25545</name>
</gene>
<dbReference type="InterPro" id="IPR047347">
    <property type="entry name" value="YvaQ-like_sensor"/>
</dbReference>